<dbReference type="NCBIfam" id="NF003543">
    <property type="entry name" value="PRK05198.1"/>
    <property type="match status" value="1"/>
</dbReference>
<evidence type="ECO:0000256" key="4">
    <source>
        <dbReference type="ARBA" id="ARBA00010499"/>
    </source>
</evidence>
<name>A0A971M5Y8_9BACT</name>
<dbReference type="EC" id="2.5.1.55" evidence="8"/>
<evidence type="ECO:0000256" key="5">
    <source>
        <dbReference type="ARBA" id="ARBA00022490"/>
    </source>
</evidence>
<keyword evidence="8" id="KW-0448">Lipopolysaccharide biosynthesis</keyword>
<evidence type="ECO:0000256" key="8">
    <source>
        <dbReference type="HAMAP-Rule" id="MF_00056"/>
    </source>
</evidence>
<dbReference type="Pfam" id="PF00793">
    <property type="entry name" value="DAHP_synth_1"/>
    <property type="match status" value="1"/>
</dbReference>
<protein>
    <recommendedName>
        <fullName evidence="8">2-dehydro-3-deoxyphosphooctonate aldolase</fullName>
        <ecNumber evidence="8">2.5.1.55</ecNumber>
    </recommendedName>
    <alternativeName>
        <fullName evidence="8">3-deoxy-D-manno-octulosonic acid 8-phosphate synthase</fullName>
    </alternativeName>
    <alternativeName>
        <fullName evidence="8">KDO-8-phosphate synthase</fullName>
        <shortName evidence="8">KDO 8-P synthase</shortName>
        <shortName evidence="8">KDOPS</shortName>
    </alternativeName>
    <alternativeName>
        <fullName evidence="8">Phospho-2-dehydro-3-deoxyoctonate aldolase</fullName>
    </alternativeName>
</protein>
<dbReference type="Gene3D" id="3.20.20.70">
    <property type="entry name" value="Aldolase class I"/>
    <property type="match status" value="1"/>
</dbReference>
<evidence type="ECO:0000259" key="9">
    <source>
        <dbReference type="Pfam" id="PF00793"/>
    </source>
</evidence>
<reference evidence="10" key="1">
    <citation type="journal article" date="2020" name="Biotechnol. Biofuels">
        <title>New insights from the biogas microbiome by comprehensive genome-resolved metagenomics of nearly 1600 species originating from multiple anaerobic digesters.</title>
        <authorList>
            <person name="Campanaro S."/>
            <person name="Treu L."/>
            <person name="Rodriguez-R L.M."/>
            <person name="Kovalovszki A."/>
            <person name="Ziels R.M."/>
            <person name="Maus I."/>
            <person name="Zhu X."/>
            <person name="Kougias P.G."/>
            <person name="Basile A."/>
            <person name="Luo G."/>
            <person name="Schluter A."/>
            <person name="Konstantinidis K.T."/>
            <person name="Angelidaki I."/>
        </authorList>
    </citation>
    <scope>NUCLEOTIDE SEQUENCE</scope>
    <source>
        <strain evidence="10">AS06rmzACSIP_7</strain>
    </source>
</reference>
<gene>
    <name evidence="8 10" type="primary">kdsA</name>
    <name evidence="10" type="ORF">GXY80_13750</name>
</gene>
<comment type="subcellular location">
    <subcellularLocation>
        <location evidence="1 8">Cytoplasm</location>
    </subcellularLocation>
</comment>
<evidence type="ECO:0000256" key="6">
    <source>
        <dbReference type="ARBA" id="ARBA00022679"/>
    </source>
</evidence>
<proteinExistence type="inferred from homology"/>
<dbReference type="HAMAP" id="MF_00056">
    <property type="entry name" value="KDO8P_synth"/>
    <property type="match status" value="1"/>
</dbReference>
<dbReference type="InterPro" id="IPR006269">
    <property type="entry name" value="KDO8P_synthase"/>
</dbReference>
<dbReference type="NCBIfam" id="TIGR01362">
    <property type="entry name" value="KDO8P_synth"/>
    <property type="match status" value="1"/>
</dbReference>
<comment type="caution">
    <text evidence="10">The sequence shown here is derived from an EMBL/GenBank/DDBJ whole genome shotgun (WGS) entry which is preliminary data.</text>
</comment>
<evidence type="ECO:0000256" key="3">
    <source>
        <dbReference type="ARBA" id="ARBA00004845"/>
    </source>
</evidence>
<evidence type="ECO:0000256" key="1">
    <source>
        <dbReference type="ARBA" id="ARBA00004496"/>
    </source>
</evidence>
<dbReference type="InterPro" id="IPR006218">
    <property type="entry name" value="DAHP1/KDSA"/>
</dbReference>
<comment type="pathway">
    <text evidence="2">Bacterial outer membrane biogenesis; lipopolysaccharide biosynthesis.</text>
</comment>
<dbReference type="EMBL" id="JAAYEE010000260">
    <property type="protein sequence ID" value="NLW36520.1"/>
    <property type="molecule type" value="Genomic_DNA"/>
</dbReference>
<feature type="domain" description="DAHP synthetase I/KDSA" evidence="9">
    <location>
        <begin position="13"/>
        <end position="266"/>
    </location>
</feature>
<dbReference type="Proteomes" id="UP000777265">
    <property type="component" value="Unassembled WGS sequence"/>
</dbReference>
<dbReference type="InterPro" id="IPR013785">
    <property type="entry name" value="Aldolase_TIM"/>
</dbReference>
<dbReference type="PANTHER" id="PTHR21057">
    <property type="entry name" value="PHOSPHO-2-DEHYDRO-3-DEOXYHEPTONATE ALDOLASE"/>
    <property type="match status" value="1"/>
</dbReference>
<evidence type="ECO:0000313" key="11">
    <source>
        <dbReference type="Proteomes" id="UP000777265"/>
    </source>
</evidence>
<sequence>MQKQVKIGTISVGARPFVFIGGPCVIEGRDITLRIAERLRVITSDRAIPFIFKSSYDKANRTSISSFRGPGIEKGLKILAEVREKLDVPVLTDVHSTEEAAIAATVVDVLQVPALLSRQTDLLVACGKTGKPVNIKKGQFLAPHDMKHAIEKVESTGNSRIMVTERGTYFGYNNLVNDFRALSIMKEFGYPVIFDATHSVQKPGGLFARSGGEREFVFPLARASVAVGVDGIFMEVHFDPLKALCDGPNSVSLDDLPHILETLKRIEAAL</sequence>
<dbReference type="GO" id="GO:0019294">
    <property type="term" value="P:keto-3-deoxy-D-manno-octulosonic acid biosynthetic process"/>
    <property type="evidence" value="ECO:0007669"/>
    <property type="project" value="UniProtKB-UniRule"/>
</dbReference>
<comment type="similarity">
    <text evidence="4 8">Belongs to the KdsA family.</text>
</comment>
<organism evidence="10 11">
    <name type="scientific">Syntrophorhabdus aromaticivorans</name>
    <dbReference type="NCBI Taxonomy" id="328301"/>
    <lineage>
        <taxon>Bacteria</taxon>
        <taxon>Pseudomonadati</taxon>
        <taxon>Thermodesulfobacteriota</taxon>
        <taxon>Syntrophorhabdia</taxon>
        <taxon>Syntrophorhabdales</taxon>
        <taxon>Syntrophorhabdaceae</taxon>
        <taxon>Syntrophorhabdus</taxon>
    </lineage>
</organism>
<evidence type="ECO:0000256" key="2">
    <source>
        <dbReference type="ARBA" id="ARBA00004756"/>
    </source>
</evidence>
<dbReference type="SUPFAM" id="SSF51569">
    <property type="entry name" value="Aldolase"/>
    <property type="match status" value="1"/>
</dbReference>
<comment type="pathway">
    <text evidence="3 8">Carbohydrate biosynthesis; 3-deoxy-D-manno-octulosonate biosynthesis; 3-deoxy-D-manno-octulosonate from D-ribulose 5-phosphate: step 2/3.</text>
</comment>
<dbReference type="GO" id="GO:0008676">
    <property type="term" value="F:3-deoxy-8-phosphooctulonate synthase activity"/>
    <property type="evidence" value="ECO:0007669"/>
    <property type="project" value="UniProtKB-UniRule"/>
</dbReference>
<reference evidence="10" key="2">
    <citation type="submission" date="2020-01" db="EMBL/GenBank/DDBJ databases">
        <authorList>
            <person name="Campanaro S."/>
        </authorList>
    </citation>
    <scope>NUCLEOTIDE SEQUENCE</scope>
    <source>
        <strain evidence="10">AS06rmzACSIP_7</strain>
    </source>
</reference>
<dbReference type="AlphaFoldDB" id="A0A971M5Y8"/>
<keyword evidence="5 8" id="KW-0963">Cytoplasm</keyword>
<accession>A0A971M5Y8</accession>
<comment type="catalytic activity">
    <reaction evidence="7 8">
        <text>D-arabinose 5-phosphate + phosphoenolpyruvate + H2O = 3-deoxy-alpha-D-manno-2-octulosonate-8-phosphate + phosphate</text>
        <dbReference type="Rhea" id="RHEA:14053"/>
        <dbReference type="ChEBI" id="CHEBI:15377"/>
        <dbReference type="ChEBI" id="CHEBI:43474"/>
        <dbReference type="ChEBI" id="CHEBI:57693"/>
        <dbReference type="ChEBI" id="CHEBI:58702"/>
        <dbReference type="ChEBI" id="CHEBI:85985"/>
        <dbReference type="EC" id="2.5.1.55"/>
    </reaction>
</comment>
<evidence type="ECO:0000313" key="10">
    <source>
        <dbReference type="EMBL" id="NLW36520.1"/>
    </source>
</evidence>
<dbReference type="GO" id="GO:0005737">
    <property type="term" value="C:cytoplasm"/>
    <property type="evidence" value="ECO:0007669"/>
    <property type="project" value="UniProtKB-SubCell"/>
</dbReference>
<keyword evidence="6 8" id="KW-0808">Transferase</keyword>
<evidence type="ECO:0000256" key="7">
    <source>
        <dbReference type="ARBA" id="ARBA00049112"/>
    </source>
</evidence>